<organism evidence="2 3">
    <name type="scientific">Hufsiella ginkgonis</name>
    <dbReference type="NCBI Taxonomy" id="2695274"/>
    <lineage>
        <taxon>Bacteria</taxon>
        <taxon>Pseudomonadati</taxon>
        <taxon>Bacteroidota</taxon>
        <taxon>Sphingobacteriia</taxon>
        <taxon>Sphingobacteriales</taxon>
        <taxon>Sphingobacteriaceae</taxon>
        <taxon>Hufsiella</taxon>
    </lineage>
</organism>
<proteinExistence type="predicted"/>
<feature type="domain" description="DUF4349" evidence="1">
    <location>
        <begin position="80"/>
        <end position="224"/>
    </location>
</feature>
<dbReference type="PROSITE" id="PS51257">
    <property type="entry name" value="PROKAR_LIPOPROTEIN"/>
    <property type="match status" value="1"/>
</dbReference>
<accession>A0A7K1Y4B6</accession>
<evidence type="ECO:0000313" key="3">
    <source>
        <dbReference type="Proteomes" id="UP000451233"/>
    </source>
</evidence>
<reference evidence="2 3" key="1">
    <citation type="submission" date="2019-11" db="EMBL/GenBank/DDBJ databases">
        <title>Pedobacter sp. HMF7056 Genome sequencing and assembly.</title>
        <authorList>
            <person name="Kang H."/>
            <person name="Kim H."/>
            <person name="Joh K."/>
        </authorList>
    </citation>
    <scope>NUCLEOTIDE SEQUENCE [LARGE SCALE GENOMIC DNA]</scope>
    <source>
        <strain evidence="2 3">HMF7056</strain>
    </source>
</reference>
<dbReference type="Proteomes" id="UP000451233">
    <property type="component" value="Unassembled WGS sequence"/>
</dbReference>
<evidence type="ECO:0000313" key="2">
    <source>
        <dbReference type="EMBL" id="MXV17909.1"/>
    </source>
</evidence>
<gene>
    <name evidence="2" type="ORF">GS398_21615</name>
</gene>
<dbReference type="EMBL" id="WVHS01000007">
    <property type="protein sequence ID" value="MXV17909.1"/>
    <property type="molecule type" value="Genomic_DNA"/>
</dbReference>
<keyword evidence="3" id="KW-1185">Reference proteome</keyword>
<protein>
    <submittedName>
        <fullName evidence="2">DUF4349 domain-containing protein</fullName>
    </submittedName>
</protein>
<name>A0A7K1Y4B6_9SPHI</name>
<dbReference type="InterPro" id="IPR025645">
    <property type="entry name" value="DUF4349"/>
</dbReference>
<dbReference type="Pfam" id="PF14257">
    <property type="entry name" value="DUF4349"/>
    <property type="match status" value="1"/>
</dbReference>
<sequence length="250" mass="27658">MKAILLFVCCCVIASCKREAGNSESGAEAKAEIMLSKAPDNQVNATRLPPPVPAPDEEIASDFAAVEATRQPGLVADTARKIIKTGEISFETADVKATRARLIETTKKLKGYLAEESESGYENGRKNYTMNLKVPAGDFETLLEAISSAARQIDSKNIHITDVTAEFIDTRTRLANKKQLERRYLELLDKAAKIPDMITIENKLSEIRGEIESVEGQLLYMKSRLPTVRYRSRSTPGLLPWKPVKDSGTR</sequence>
<evidence type="ECO:0000259" key="1">
    <source>
        <dbReference type="Pfam" id="PF14257"/>
    </source>
</evidence>
<comment type="caution">
    <text evidence="2">The sequence shown here is derived from an EMBL/GenBank/DDBJ whole genome shotgun (WGS) entry which is preliminary data.</text>
</comment>
<dbReference type="AlphaFoldDB" id="A0A7K1Y4B6"/>